<proteinExistence type="predicted"/>
<dbReference type="GO" id="GO:0003676">
    <property type="term" value="F:nucleic acid binding"/>
    <property type="evidence" value="ECO:0007669"/>
    <property type="project" value="InterPro"/>
</dbReference>
<dbReference type="InterPro" id="IPR027417">
    <property type="entry name" value="P-loop_NTPase"/>
</dbReference>
<dbReference type="GO" id="GO:0005524">
    <property type="term" value="F:ATP binding"/>
    <property type="evidence" value="ECO:0007669"/>
    <property type="project" value="InterPro"/>
</dbReference>
<dbReference type="Gene3D" id="3.40.50.300">
    <property type="entry name" value="P-loop containing nucleotide triphosphate hydrolases"/>
    <property type="match status" value="1"/>
</dbReference>
<dbReference type="Proteomes" id="UP000236327">
    <property type="component" value="Unassembled WGS sequence"/>
</dbReference>
<feature type="region of interest" description="Disordered" evidence="1">
    <location>
        <begin position="428"/>
        <end position="449"/>
    </location>
</feature>
<dbReference type="SUPFAM" id="SSF52540">
    <property type="entry name" value="P-loop containing nucleoside triphosphate hydrolases"/>
    <property type="match status" value="1"/>
</dbReference>
<dbReference type="EMBL" id="LYMM01000033">
    <property type="protein sequence ID" value="PNU04616.1"/>
    <property type="molecule type" value="Genomic_DNA"/>
</dbReference>
<evidence type="ECO:0000256" key="1">
    <source>
        <dbReference type="SAM" id="MobiDB-lite"/>
    </source>
</evidence>
<keyword evidence="4" id="KW-1185">Reference proteome</keyword>
<evidence type="ECO:0000313" key="3">
    <source>
        <dbReference type="EMBL" id="PNU04616.1"/>
    </source>
</evidence>
<evidence type="ECO:0000259" key="2">
    <source>
        <dbReference type="Pfam" id="PF00270"/>
    </source>
</evidence>
<dbReference type="Pfam" id="PF00270">
    <property type="entry name" value="DEAD"/>
    <property type="match status" value="1"/>
</dbReference>
<accession>A0A2K2G0P9</accession>
<evidence type="ECO:0000313" key="4">
    <source>
        <dbReference type="Proteomes" id="UP000236327"/>
    </source>
</evidence>
<dbReference type="AlphaFoldDB" id="A0A2K2G0P9"/>
<feature type="domain" description="DEAD/DEAH-box helicase" evidence="2">
    <location>
        <begin position="2"/>
        <end position="115"/>
    </location>
</feature>
<sequence>MSAPAGSGKTYAAIDYAAQLAQNNQKVLIAQPSIPLINQTETDFKARYANVPVSSIVSNSGTYNSRSVVARILNHMEQTDPAIGEVLLISQQALGRLPDAYRQFWHVIVDELPQAFTAHDMSMAKSHGFITAHLRIDEPLSATLPDIMVVEAADIGPLRELSENKSGDKAFGLFKELTDDVLNEDKLVCVSAQEYAELVSNLGKRKEITFYAFQKSEFVSGFASVTMMGANFEDTEIAHIWSRLDNVQWKPHPVIGTKLRYQQHTSGHRLTIKYLIQGNWSQSFANSTFESGTILDAVCSAMEGELGDEFLFQSNKKHEDSIFEDGIKLPQIVHGLNRPKFVRQNAVALVKAINHSSGVAAFLKAIGFTAEELKVTMQYQGEYQAMMRSSLRNPNATAPVTVCVVSEGSAKWLQDKFPGSTVERIASDIPEPKQAGAPKKRVTLSGAERTWDSKERAKAKIAAAKGEAYKIRPWPGKK</sequence>
<dbReference type="InterPro" id="IPR011545">
    <property type="entry name" value="DEAD/DEAH_box_helicase_dom"/>
</dbReference>
<protein>
    <recommendedName>
        <fullName evidence="2">DEAD/DEAH-box helicase domain-containing protein</fullName>
    </recommendedName>
</protein>
<gene>
    <name evidence="3" type="ORF">A8V01_19600</name>
</gene>
<reference evidence="3 4" key="1">
    <citation type="submission" date="2016-05" db="EMBL/GenBank/DDBJ databases">
        <title>Complete genome sequence of Novosphingobium guangzhouense SA925(T).</title>
        <authorList>
            <person name="Sha S."/>
        </authorList>
    </citation>
    <scope>NUCLEOTIDE SEQUENCE [LARGE SCALE GENOMIC DNA]</scope>
    <source>
        <strain evidence="3 4">SA925</strain>
    </source>
</reference>
<organism evidence="3 4">
    <name type="scientific">Novosphingobium guangzhouense</name>
    <dbReference type="NCBI Taxonomy" id="1850347"/>
    <lineage>
        <taxon>Bacteria</taxon>
        <taxon>Pseudomonadati</taxon>
        <taxon>Pseudomonadota</taxon>
        <taxon>Alphaproteobacteria</taxon>
        <taxon>Sphingomonadales</taxon>
        <taxon>Sphingomonadaceae</taxon>
        <taxon>Novosphingobium</taxon>
    </lineage>
</organism>
<comment type="caution">
    <text evidence="3">The sequence shown here is derived from an EMBL/GenBank/DDBJ whole genome shotgun (WGS) entry which is preliminary data.</text>
</comment>
<name>A0A2K2G0P9_9SPHN</name>